<evidence type="ECO:0000313" key="1">
    <source>
        <dbReference type="EMBL" id="KAK7439977.1"/>
    </source>
</evidence>
<accession>A0ABR1IUJ7</accession>
<organism evidence="1 2">
    <name type="scientific">Marasmiellus scandens</name>
    <dbReference type="NCBI Taxonomy" id="2682957"/>
    <lineage>
        <taxon>Eukaryota</taxon>
        <taxon>Fungi</taxon>
        <taxon>Dikarya</taxon>
        <taxon>Basidiomycota</taxon>
        <taxon>Agaricomycotina</taxon>
        <taxon>Agaricomycetes</taxon>
        <taxon>Agaricomycetidae</taxon>
        <taxon>Agaricales</taxon>
        <taxon>Marasmiineae</taxon>
        <taxon>Omphalotaceae</taxon>
        <taxon>Marasmiellus</taxon>
    </lineage>
</organism>
<dbReference type="EMBL" id="JBANRG010000070">
    <property type="protein sequence ID" value="KAK7439977.1"/>
    <property type="molecule type" value="Genomic_DNA"/>
</dbReference>
<evidence type="ECO:0000313" key="2">
    <source>
        <dbReference type="Proteomes" id="UP001498398"/>
    </source>
</evidence>
<keyword evidence="2" id="KW-1185">Reference proteome</keyword>
<name>A0ABR1IUJ7_9AGAR</name>
<protein>
    <submittedName>
        <fullName evidence="1">Uncharacterized protein</fullName>
    </submittedName>
</protein>
<gene>
    <name evidence="1" type="ORF">VKT23_017230</name>
</gene>
<dbReference type="Proteomes" id="UP001498398">
    <property type="component" value="Unassembled WGS sequence"/>
</dbReference>
<comment type="caution">
    <text evidence="1">The sequence shown here is derived from an EMBL/GenBank/DDBJ whole genome shotgun (WGS) entry which is preliminary data.</text>
</comment>
<sequence length="352" mass="39762">MCDSQVILHVDPSNNSPPDNRYPHTMQLLRDALSHARKFPDAFQGILSKVSLMNSKICDYHENIAIFRDAEKVVAAFLGKPFHVQLKPLESVDATLAYQKRGLPYLATEIANALEECMNHGTGFGYREQYKLWTLSKQDPILTFKTHLTITFLHQVMHGIISSVYGEQHSPRLADLSIQQPQITWESLKLEGTALLAMDKNVCTNPKLAVRLCYESELVKSKCSAEHNCFLLENDFLITFINTLESQSGHLPAFPQPKLDKMVLRDSTRPDQPDPDEMTGHRLSYISLSSTPSCCSRPQYSTDPKTLIDFKAQFDINDKFWYVPTYRNPIAEIGGYTCILAMNRCGTGGIVE</sequence>
<proteinExistence type="predicted"/>
<reference evidence="1 2" key="1">
    <citation type="submission" date="2024-01" db="EMBL/GenBank/DDBJ databases">
        <title>A draft genome for the cacao thread blight pathogen Marasmiellus scandens.</title>
        <authorList>
            <person name="Baruah I.K."/>
            <person name="Leung J."/>
            <person name="Bukari Y."/>
            <person name="Amoako-Attah I."/>
            <person name="Meinhardt L.W."/>
            <person name="Bailey B.A."/>
            <person name="Cohen S.P."/>
        </authorList>
    </citation>
    <scope>NUCLEOTIDE SEQUENCE [LARGE SCALE GENOMIC DNA]</scope>
    <source>
        <strain evidence="1 2">GH-19</strain>
    </source>
</reference>